<dbReference type="InterPro" id="IPR031100">
    <property type="entry name" value="LOG_fam"/>
</dbReference>
<name>A0A1B1N0W3_9BACL</name>
<dbReference type="PANTHER" id="PTHR31223:SF70">
    <property type="entry name" value="LOG FAMILY PROTEIN YJL055W"/>
    <property type="match status" value="1"/>
</dbReference>
<dbReference type="Pfam" id="PF03641">
    <property type="entry name" value="Lysine_decarbox"/>
    <property type="match status" value="1"/>
</dbReference>
<dbReference type="EMBL" id="CP014167">
    <property type="protein sequence ID" value="ANS75051.1"/>
    <property type="molecule type" value="Genomic_DNA"/>
</dbReference>
<dbReference type="InterPro" id="IPR005269">
    <property type="entry name" value="LOG"/>
</dbReference>
<gene>
    <name evidence="3" type="ORF">AWM70_10915</name>
</gene>
<evidence type="ECO:0000313" key="4">
    <source>
        <dbReference type="Proteomes" id="UP000092573"/>
    </source>
</evidence>
<reference evidence="3 4" key="1">
    <citation type="submission" date="2016-01" db="EMBL/GenBank/DDBJ databases">
        <title>Complete Genome Sequence of Paenibacillus yonginensis DCY84, a novel Plant Growth-Promoting Bacteria with Elicitation of Induced Systemic Resistance.</title>
        <authorList>
            <person name="Kim Y.J."/>
            <person name="Yang D.C."/>
            <person name="Sukweenadhi J."/>
        </authorList>
    </citation>
    <scope>NUCLEOTIDE SEQUENCE [LARGE SCALE GENOMIC DNA]</scope>
    <source>
        <strain evidence="3 4">DCY84</strain>
    </source>
</reference>
<keyword evidence="4" id="KW-1185">Reference proteome</keyword>
<proteinExistence type="inferred from homology"/>
<dbReference type="Proteomes" id="UP000092573">
    <property type="component" value="Chromosome"/>
</dbReference>
<dbReference type="Gene3D" id="3.40.50.450">
    <property type="match status" value="1"/>
</dbReference>
<keyword evidence="2" id="KW-0378">Hydrolase</keyword>
<evidence type="ECO:0000256" key="1">
    <source>
        <dbReference type="ARBA" id="ARBA00006763"/>
    </source>
</evidence>
<organism evidence="3 4">
    <name type="scientific">Paenibacillus yonginensis</name>
    <dbReference type="NCBI Taxonomy" id="1462996"/>
    <lineage>
        <taxon>Bacteria</taxon>
        <taxon>Bacillati</taxon>
        <taxon>Bacillota</taxon>
        <taxon>Bacilli</taxon>
        <taxon>Bacillales</taxon>
        <taxon>Paenibacillaceae</taxon>
        <taxon>Paenibacillus</taxon>
    </lineage>
</organism>
<comment type="similarity">
    <text evidence="1 2">Belongs to the LOG family.</text>
</comment>
<sequence>MQSICVFAGSRPGAAPEYTAAAVSLGKALAESGIKLIYGGSRNGLMGCTANEVLAGGGQVVGVMPTGLFKPEIVHRELKELIEVDGMHARKAKMGELADGFIALPGGVGTFEELFEVLCWSQIGIYSKPVGLLNIRGYYDPLISFVEHSVTEGFTAPATLSSIHVAEEPITLLQKMSTQAAGLSGLTWEWKG</sequence>
<dbReference type="GO" id="GO:0016799">
    <property type="term" value="F:hydrolase activity, hydrolyzing N-glycosyl compounds"/>
    <property type="evidence" value="ECO:0007669"/>
    <property type="project" value="TreeGrafter"/>
</dbReference>
<dbReference type="GO" id="GO:0005829">
    <property type="term" value="C:cytosol"/>
    <property type="evidence" value="ECO:0007669"/>
    <property type="project" value="TreeGrafter"/>
</dbReference>
<dbReference type="RefSeq" id="WP_068696324.1">
    <property type="nucleotide sequence ID" value="NZ_CP014167.1"/>
</dbReference>
<evidence type="ECO:0000256" key="2">
    <source>
        <dbReference type="RuleBase" id="RU363015"/>
    </source>
</evidence>
<dbReference type="KEGG" id="pyg:AWM70_10915"/>
<protein>
    <recommendedName>
        <fullName evidence="2">Cytokinin riboside 5'-monophosphate phosphoribohydrolase</fullName>
        <ecNumber evidence="2">3.2.2.n1</ecNumber>
    </recommendedName>
</protein>
<dbReference type="STRING" id="1462996.AWM70_10915"/>
<dbReference type="NCBIfam" id="TIGR00730">
    <property type="entry name" value="Rossman fold protein, TIGR00730 family"/>
    <property type="match status" value="1"/>
</dbReference>
<dbReference type="AlphaFoldDB" id="A0A1B1N0W3"/>
<accession>A0A1B1N0W3</accession>
<dbReference type="PANTHER" id="PTHR31223">
    <property type="entry name" value="LOG FAMILY PROTEIN YJL055W"/>
    <property type="match status" value="1"/>
</dbReference>
<dbReference type="GO" id="GO:0009691">
    <property type="term" value="P:cytokinin biosynthetic process"/>
    <property type="evidence" value="ECO:0007669"/>
    <property type="project" value="UniProtKB-UniRule"/>
</dbReference>
<dbReference type="OrthoDB" id="9801098at2"/>
<dbReference type="EC" id="3.2.2.n1" evidence="2"/>
<evidence type="ECO:0000313" key="3">
    <source>
        <dbReference type="EMBL" id="ANS75051.1"/>
    </source>
</evidence>
<dbReference type="SUPFAM" id="SSF102405">
    <property type="entry name" value="MCP/YpsA-like"/>
    <property type="match status" value="1"/>
</dbReference>
<keyword evidence="2" id="KW-0203">Cytokinin biosynthesis</keyword>